<proteinExistence type="predicted"/>
<dbReference type="InterPro" id="IPR046700">
    <property type="entry name" value="DUF6570"/>
</dbReference>
<keyword evidence="3" id="KW-1185">Reference proteome</keyword>
<dbReference type="KEGG" id="adl:AURDEDRAFT_42742"/>
<reference evidence="3" key="1">
    <citation type="journal article" date="2012" name="Science">
        <title>The Paleozoic origin of enzymatic lignin decomposition reconstructed from 31 fungal genomes.</title>
        <authorList>
            <person name="Floudas D."/>
            <person name="Binder M."/>
            <person name="Riley R."/>
            <person name="Barry K."/>
            <person name="Blanchette R.A."/>
            <person name="Henrissat B."/>
            <person name="Martinez A.T."/>
            <person name="Otillar R."/>
            <person name="Spatafora J.W."/>
            <person name="Yadav J.S."/>
            <person name="Aerts A."/>
            <person name="Benoit I."/>
            <person name="Boyd A."/>
            <person name="Carlson A."/>
            <person name="Copeland A."/>
            <person name="Coutinho P.M."/>
            <person name="de Vries R.P."/>
            <person name="Ferreira P."/>
            <person name="Findley K."/>
            <person name="Foster B."/>
            <person name="Gaskell J."/>
            <person name="Glotzer D."/>
            <person name="Gorecki P."/>
            <person name="Heitman J."/>
            <person name="Hesse C."/>
            <person name="Hori C."/>
            <person name="Igarashi K."/>
            <person name="Jurgens J.A."/>
            <person name="Kallen N."/>
            <person name="Kersten P."/>
            <person name="Kohler A."/>
            <person name="Kuees U."/>
            <person name="Kumar T.K.A."/>
            <person name="Kuo A."/>
            <person name="LaButti K."/>
            <person name="Larrondo L.F."/>
            <person name="Lindquist E."/>
            <person name="Ling A."/>
            <person name="Lombard V."/>
            <person name="Lucas S."/>
            <person name="Lundell T."/>
            <person name="Martin R."/>
            <person name="McLaughlin D.J."/>
            <person name="Morgenstern I."/>
            <person name="Morin E."/>
            <person name="Murat C."/>
            <person name="Nagy L.G."/>
            <person name="Nolan M."/>
            <person name="Ohm R.A."/>
            <person name="Patyshakuliyeva A."/>
            <person name="Rokas A."/>
            <person name="Ruiz-Duenas F.J."/>
            <person name="Sabat G."/>
            <person name="Salamov A."/>
            <person name="Samejima M."/>
            <person name="Schmutz J."/>
            <person name="Slot J.C."/>
            <person name="St John F."/>
            <person name="Stenlid J."/>
            <person name="Sun H."/>
            <person name="Sun S."/>
            <person name="Syed K."/>
            <person name="Tsang A."/>
            <person name="Wiebenga A."/>
            <person name="Young D."/>
            <person name="Pisabarro A."/>
            <person name="Eastwood D.C."/>
            <person name="Martin F."/>
            <person name="Cullen D."/>
            <person name="Grigoriev I.V."/>
            <person name="Hibbett D.S."/>
        </authorList>
    </citation>
    <scope>NUCLEOTIDE SEQUENCE [LARGE SCALE GENOMIC DNA]</scope>
    <source>
        <strain evidence="3">TFB10046</strain>
    </source>
</reference>
<feature type="domain" description="DUF6570" evidence="1">
    <location>
        <begin position="1"/>
        <end position="57"/>
    </location>
</feature>
<accession>J0WP95</accession>
<organism evidence="2 3">
    <name type="scientific">Auricularia subglabra (strain TFB-10046 / SS5)</name>
    <name type="common">White-rot fungus</name>
    <name type="synonym">Auricularia delicata (strain TFB10046)</name>
    <dbReference type="NCBI Taxonomy" id="717982"/>
    <lineage>
        <taxon>Eukaryota</taxon>
        <taxon>Fungi</taxon>
        <taxon>Dikarya</taxon>
        <taxon>Basidiomycota</taxon>
        <taxon>Agaricomycotina</taxon>
        <taxon>Agaricomycetes</taxon>
        <taxon>Auriculariales</taxon>
        <taxon>Auriculariaceae</taxon>
        <taxon>Auricularia</taxon>
    </lineage>
</organism>
<dbReference type="OrthoDB" id="3221862at2759"/>
<dbReference type="EMBL" id="JH687975">
    <property type="protein sequence ID" value="EJD34238.1"/>
    <property type="molecule type" value="Genomic_DNA"/>
</dbReference>
<evidence type="ECO:0000313" key="3">
    <source>
        <dbReference type="Proteomes" id="UP000006514"/>
    </source>
</evidence>
<protein>
    <recommendedName>
        <fullName evidence="1">DUF6570 domain-containing protein</fullName>
    </recommendedName>
</protein>
<sequence length="154" mass="17411">MDEYLAIVFTGIARPTDELLKRVPFLVRRNKVRAALEWLKRNNILYKDITISEHNLQSYKDGEIPYLISWHKDDSNNPVHARALNDDRTAIGTSTGPCAFSVNGVAFDMVNPHNLNAIKAIAANHMVKGEALAVPHGETPESLWHNYNLFPNMF</sequence>
<dbReference type="Pfam" id="PF20209">
    <property type="entry name" value="DUF6570"/>
    <property type="match status" value="1"/>
</dbReference>
<dbReference type="AlphaFoldDB" id="J0WP95"/>
<evidence type="ECO:0000313" key="2">
    <source>
        <dbReference type="EMBL" id="EJD34238.1"/>
    </source>
</evidence>
<dbReference type="InParanoid" id="J0WP95"/>
<dbReference type="Proteomes" id="UP000006514">
    <property type="component" value="Unassembled WGS sequence"/>
</dbReference>
<dbReference type="OMA" id="FPGMFPW"/>
<gene>
    <name evidence="2" type="ORF">AURDEDRAFT_42742</name>
</gene>
<evidence type="ECO:0000259" key="1">
    <source>
        <dbReference type="Pfam" id="PF20209"/>
    </source>
</evidence>
<name>J0WP95_AURST</name>
<feature type="non-terminal residue" evidence="2">
    <location>
        <position position="154"/>
    </location>
</feature>